<feature type="region of interest" description="Disordered" evidence="1">
    <location>
        <begin position="1"/>
        <end position="56"/>
    </location>
</feature>
<feature type="compositionally biased region" description="Polar residues" evidence="1">
    <location>
        <begin position="20"/>
        <end position="36"/>
    </location>
</feature>
<comment type="caution">
    <text evidence="2">The sequence shown here is derived from an EMBL/GenBank/DDBJ whole genome shotgun (WGS) entry which is preliminary data.</text>
</comment>
<name>A0AA38BTA0_TAXCH</name>
<protein>
    <submittedName>
        <fullName evidence="2">Uncharacterized protein</fullName>
    </submittedName>
</protein>
<reference evidence="2 3" key="1">
    <citation type="journal article" date="2021" name="Nat. Plants">
        <title>The Taxus genome provides insights into paclitaxel biosynthesis.</title>
        <authorList>
            <person name="Xiong X."/>
            <person name="Gou J."/>
            <person name="Liao Q."/>
            <person name="Li Y."/>
            <person name="Zhou Q."/>
            <person name="Bi G."/>
            <person name="Li C."/>
            <person name="Du R."/>
            <person name="Wang X."/>
            <person name="Sun T."/>
            <person name="Guo L."/>
            <person name="Liang H."/>
            <person name="Lu P."/>
            <person name="Wu Y."/>
            <person name="Zhang Z."/>
            <person name="Ro D.K."/>
            <person name="Shang Y."/>
            <person name="Huang S."/>
            <person name="Yan J."/>
        </authorList>
    </citation>
    <scope>NUCLEOTIDE SEQUENCE [LARGE SCALE GENOMIC DNA]</scope>
    <source>
        <strain evidence="2">Ta-2019</strain>
    </source>
</reference>
<proteinExistence type="predicted"/>
<keyword evidence="3" id="KW-1185">Reference proteome</keyword>
<dbReference type="AlphaFoldDB" id="A0AA38BTA0"/>
<evidence type="ECO:0000313" key="3">
    <source>
        <dbReference type="Proteomes" id="UP000824469"/>
    </source>
</evidence>
<gene>
    <name evidence="2" type="ORF">KI387_031713</name>
</gene>
<organism evidence="2 3">
    <name type="scientific">Taxus chinensis</name>
    <name type="common">Chinese yew</name>
    <name type="synonym">Taxus wallichiana var. chinensis</name>
    <dbReference type="NCBI Taxonomy" id="29808"/>
    <lineage>
        <taxon>Eukaryota</taxon>
        <taxon>Viridiplantae</taxon>
        <taxon>Streptophyta</taxon>
        <taxon>Embryophyta</taxon>
        <taxon>Tracheophyta</taxon>
        <taxon>Spermatophyta</taxon>
        <taxon>Pinopsida</taxon>
        <taxon>Pinidae</taxon>
        <taxon>Conifers II</taxon>
        <taxon>Cupressales</taxon>
        <taxon>Taxaceae</taxon>
        <taxon>Taxus</taxon>
    </lineage>
</organism>
<accession>A0AA38BTA0</accession>
<sequence>MPDLEDIIPVGVQPEVQLDITDTNTQQNGRQKSKSNFGPRKRKPGDYDIAQNSTQK</sequence>
<evidence type="ECO:0000256" key="1">
    <source>
        <dbReference type="SAM" id="MobiDB-lite"/>
    </source>
</evidence>
<evidence type="ECO:0000313" key="2">
    <source>
        <dbReference type="EMBL" id="KAH9287596.1"/>
    </source>
</evidence>
<dbReference type="Proteomes" id="UP000824469">
    <property type="component" value="Unassembled WGS sequence"/>
</dbReference>
<feature type="non-terminal residue" evidence="2">
    <location>
        <position position="56"/>
    </location>
</feature>
<dbReference type="EMBL" id="JAHRHJ020003813">
    <property type="protein sequence ID" value="KAH9287596.1"/>
    <property type="molecule type" value="Genomic_DNA"/>
</dbReference>